<dbReference type="EMBL" id="CAAALY010026568">
    <property type="protein sequence ID" value="VEL15956.1"/>
    <property type="molecule type" value="Genomic_DNA"/>
</dbReference>
<keyword evidence="3" id="KW-1185">Reference proteome</keyword>
<reference evidence="2" key="1">
    <citation type="submission" date="2018-11" db="EMBL/GenBank/DDBJ databases">
        <authorList>
            <consortium name="Pathogen Informatics"/>
        </authorList>
    </citation>
    <scope>NUCLEOTIDE SEQUENCE</scope>
</reference>
<dbReference type="Proteomes" id="UP000784294">
    <property type="component" value="Unassembled WGS sequence"/>
</dbReference>
<sequence length="163" mass="18026">MRRLESHACRVIEKFRGHPCSISRKFLKLFFFSIITSSLGLRKPNDMKAAQNHELLTSLLTSDGHHLISVFKTGLKVDLLPFDLCRPVVRSRRESRGPESRPPGGLSPHRITGIPLRSSESRSVLKAVVLAVSISQDGNLAVTGKQNAGLTKLVLLLGFQNTF</sequence>
<accession>A0A3S5CKI9</accession>
<feature type="region of interest" description="Disordered" evidence="1">
    <location>
        <begin position="91"/>
        <end position="112"/>
    </location>
</feature>
<comment type="caution">
    <text evidence="2">The sequence shown here is derived from an EMBL/GenBank/DDBJ whole genome shotgun (WGS) entry which is preliminary data.</text>
</comment>
<name>A0A3S5CKI9_9PLAT</name>
<gene>
    <name evidence="2" type="ORF">PXEA_LOCUS9396</name>
</gene>
<evidence type="ECO:0000313" key="2">
    <source>
        <dbReference type="EMBL" id="VEL15956.1"/>
    </source>
</evidence>
<evidence type="ECO:0000256" key="1">
    <source>
        <dbReference type="SAM" id="MobiDB-lite"/>
    </source>
</evidence>
<organism evidence="2 3">
    <name type="scientific">Protopolystoma xenopodis</name>
    <dbReference type="NCBI Taxonomy" id="117903"/>
    <lineage>
        <taxon>Eukaryota</taxon>
        <taxon>Metazoa</taxon>
        <taxon>Spiralia</taxon>
        <taxon>Lophotrochozoa</taxon>
        <taxon>Platyhelminthes</taxon>
        <taxon>Monogenea</taxon>
        <taxon>Polyopisthocotylea</taxon>
        <taxon>Polystomatidea</taxon>
        <taxon>Polystomatidae</taxon>
        <taxon>Protopolystoma</taxon>
    </lineage>
</organism>
<proteinExistence type="predicted"/>
<dbReference type="AlphaFoldDB" id="A0A3S5CKI9"/>
<protein>
    <submittedName>
        <fullName evidence="2">Uncharacterized protein</fullName>
    </submittedName>
</protein>
<evidence type="ECO:0000313" key="3">
    <source>
        <dbReference type="Proteomes" id="UP000784294"/>
    </source>
</evidence>